<evidence type="ECO:0000313" key="2">
    <source>
        <dbReference type="EMBL" id="KZO92013.1"/>
    </source>
</evidence>
<feature type="compositionally biased region" description="Basic and acidic residues" evidence="1">
    <location>
        <begin position="187"/>
        <end position="206"/>
    </location>
</feature>
<dbReference type="AlphaFoldDB" id="A0A167HV38"/>
<dbReference type="Proteomes" id="UP000076738">
    <property type="component" value="Unassembled WGS sequence"/>
</dbReference>
<feature type="region of interest" description="Disordered" evidence="1">
    <location>
        <begin position="1"/>
        <end position="206"/>
    </location>
</feature>
<feature type="region of interest" description="Disordered" evidence="1">
    <location>
        <begin position="466"/>
        <end position="488"/>
    </location>
</feature>
<dbReference type="EMBL" id="KV417315">
    <property type="protein sequence ID" value="KZO92013.1"/>
    <property type="molecule type" value="Genomic_DNA"/>
</dbReference>
<feature type="compositionally biased region" description="Low complexity" evidence="1">
    <location>
        <begin position="86"/>
        <end position="108"/>
    </location>
</feature>
<proteinExistence type="predicted"/>
<feature type="compositionally biased region" description="Acidic residues" evidence="1">
    <location>
        <begin position="126"/>
        <end position="141"/>
    </location>
</feature>
<feature type="compositionally biased region" description="Low complexity" evidence="1">
    <location>
        <begin position="51"/>
        <end position="64"/>
    </location>
</feature>
<evidence type="ECO:0000313" key="3">
    <source>
        <dbReference type="Proteomes" id="UP000076738"/>
    </source>
</evidence>
<name>A0A167HV38_CALVF</name>
<feature type="region of interest" description="Disordered" evidence="1">
    <location>
        <begin position="644"/>
        <end position="676"/>
    </location>
</feature>
<feature type="compositionally biased region" description="Acidic residues" evidence="1">
    <location>
        <begin position="168"/>
        <end position="186"/>
    </location>
</feature>
<keyword evidence="3" id="KW-1185">Reference proteome</keyword>
<feature type="compositionally biased region" description="Basic and acidic residues" evidence="1">
    <location>
        <begin position="283"/>
        <end position="300"/>
    </location>
</feature>
<feature type="region of interest" description="Disordered" evidence="1">
    <location>
        <begin position="392"/>
        <end position="417"/>
    </location>
</feature>
<gene>
    <name evidence="2" type="ORF">CALVIDRAFT_567751</name>
</gene>
<accession>A0A167HV38</accession>
<protein>
    <submittedName>
        <fullName evidence="2">Uncharacterized protein</fullName>
    </submittedName>
</protein>
<reference evidence="2 3" key="1">
    <citation type="journal article" date="2016" name="Mol. Biol. Evol.">
        <title>Comparative Genomics of Early-Diverging Mushroom-Forming Fungi Provides Insights into the Origins of Lignocellulose Decay Capabilities.</title>
        <authorList>
            <person name="Nagy L.G."/>
            <person name="Riley R."/>
            <person name="Tritt A."/>
            <person name="Adam C."/>
            <person name="Daum C."/>
            <person name="Floudas D."/>
            <person name="Sun H."/>
            <person name="Yadav J.S."/>
            <person name="Pangilinan J."/>
            <person name="Larsson K.H."/>
            <person name="Matsuura K."/>
            <person name="Barry K."/>
            <person name="Labutti K."/>
            <person name="Kuo R."/>
            <person name="Ohm R.A."/>
            <person name="Bhattacharya S.S."/>
            <person name="Shirouzu T."/>
            <person name="Yoshinaga Y."/>
            <person name="Martin F.M."/>
            <person name="Grigoriev I.V."/>
            <person name="Hibbett D.S."/>
        </authorList>
    </citation>
    <scope>NUCLEOTIDE SEQUENCE [LARGE SCALE GENOMIC DNA]</scope>
    <source>
        <strain evidence="2 3">TUFC12733</strain>
    </source>
</reference>
<organism evidence="2 3">
    <name type="scientific">Calocera viscosa (strain TUFC12733)</name>
    <dbReference type="NCBI Taxonomy" id="1330018"/>
    <lineage>
        <taxon>Eukaryota</taxon>
        <taxon>Fungi</taxon>
        <taxon>Dikarya</taxon>
        <taxon>Basidiomycota</taxon>
        <taxon>Agaricomycotina</taxon>
        <taxon>Dacrymycetes</taxon>
        <taxon>Dacrymycetales</taxon>
        <taxon>Dacrymycetaceae</taxon>
        <taxon>Calocera</taxon>
    </lineage>
</organism>
<sequence length="676" mass="72155">MAPCRPGICTSEAPSDTSKSHTARGRAECAEQRATVAPPVKKPTPRKKATKAAAATAVPDTPATNELIDNIFSEDQERLSDSDVPATGAGKVTASKAASVKAASAAPAGDEDDAVGEKSLQGNIEGDGDDSGDDSDDDDDTGKDIGGGGVIAGKQSGADKSKAIPVEEPFEDDEEDDEGEGEDELDKADSQKKPGPLKELRRGGADLARDFPAVLAKFDKAVIKYMKPGVQAIWAAANPGENFTVGPPKGVETMETGDDIRAKGKSAVVVDRSQSFESDSDDERAAQAEKARKAAESLRRKEQLDKLLLDRSAEKAKKAAKEKRAEIQKATAEKERLCTEKRKAEAEALCCAKAHLAVLKAKAAETVIELSSDDGVAPSAKVVAKAVPKAHIGTPPKSGKKSPAAVPQEYLDDNDEPVVGKGKAVEVGKRAMCAPFVAREPLNDVPCNQCHSRGRPCNGSVHYLMPPRPTPVDEDDDNDGKNSKKTGKKVVDMRMPDQKTGRICEQCRYKGERNGCSFFRADGKRGRTVNKDGQEENDGSKRGKVEHVEEDVIYGLDDPQNTYVKKSLPLINVVNCIVHDVDFFRGALASIQINCDSVLEVLNGYDLDDEMVPALLTTSSKLAAPGNVLYIIQPTTYEAEAPLIVAEPPKNTKKRNAPEVHPNAEAGPSKKPRTAH</sequence>
<feature type="region of interest" description="Disordered" evidence="1">
    <location>
        <begin position="272"/>
        <end position="300"/>
    </location>
</feature>
<evidence type="ECO:0000256" key="1">
    <source>
        <dbReference type="SAM" id="MobiDB-lite"/>
    </source>
</evidence>